<keyword evidence="3" id="KW-1185">Reference proteome</keyword>
<feature type="region of interest" description="Disordered" evidence="1">
    <location>
        <begin position="358"/>
        <end position="402"/>
    </location>
</feature>
<evidence type="ECO:0000313" key="3">
    <source>
        <dbReference type="Proteomes" id="UP000813461"/>
    </source>
</evidence>
<proteinExistence type="predicted"/>
<organism evidence="2 3">
    <name type="scientific">Paraphoma chrysanthemicola</name>
    <dbReference type="NCBI Taxonomy" id="798071"/>
    <lineage>
        <taxon>Eukaryota</taxon>
        <taxon>Fungi</taxon>
        <taxon>Dikarya</taxon>
        <taxon>Ascomycota</taxon>
        <taxon>Pezizomycotina</taxon>
        <taxon>Dothideomycetes</taxon>
        <taxon>Pleosporomycetidae</taxon>
        <taxon>Pleosporales</taxon>
        <taxon>Pleosporineae</taxon>
        <taxon>Phaeosphaeriaceae</taxon>
        <taxon>Paraphoma</taxon>
    </lineage>
</organism>
<feature type="compositionally biased region" description="Basic and acidic residues" evidence="1">
    <location>
        <begin position="358"/>
        <end position="368"/>
    </location>
</feature>
<protein>
    <submittedName>
        <fullName evidence="2">Uncharacterized protein</fullName>
    </submittedName>
</protein>
<evidence type="ECO:0000313" key="2">
    <source>
        <dbReference type="EMBL" id="KAH7092131.1"/>
    </source>
</evidence>
<gene>
    <name evidence="2" type="ORF">FB567DRAFT_435225</name>
</gene>
<comment type="caution">
    <text evidence="2">The sequence shown here is derived from an EMBL/GenBank/DDBJ whole genome shotgun (WGS) entry which is preliminary data.</text>
</comment>
<feature type="compositionally biased region" description="Acidic residues" evidence="1">
    <location>
        <begin position="369"/>
        <end position="402"/>
    </location>
</feature>
<accession>A0A8K0W1S3</accession>
<dbReference type="OrthoDB" id="3783520at2759"/>
<evidence type="ECO:0000256" key="1">
    <source>
        <dbReference type="SAM" id="MobiDB-lite"/>
    </source>
</evidence>
<sequence length="402" mass="46562">MANARGEESPEDPLYHYGHPKQFATKCCHVIHPSAAQHTPLCPACIISRTKWSMDAAIKGLVAEGGPSPPDYFRDQRWQRAKLRYEIAKKRQATVRSRDQLRDEREQAWEAAHRRFDSSRFQAAAPFQHPAECPVCASMMGRFPTPTKIEGVLIVKERPWWESHKSSGAIHGGVKVRTPLRPVQPAQQHVHVTNIPSVLRPLIRHFRKEMADLDAQRQSWETRYRTESAVRRKHSLGEGYHFEPEFWDEPVSAWLSRRAYQDARDHQRMAERRARGNAARPKPPRSSLSYAEHTDEVLVDSDLLAEMAKKEEMEILQRQARRVGEEVGYLYFVGEIDGLHTWREDFLRSDRQLIFRKTDPRLKSREMQSEPEEDQDGADEGEGEGEVDEDDENYDEMDLDGF</sequence>
<dbReference type="Proteomes" id="UP000813461">
    <property type="component" value="Unassembled WGS sequence"/>
</dbReference>
<dbReference type="AlphaFoldDB" id="A0A8K0W1S3"/>
<reference evidence="2" key="1">
    <citation type="journal article" date="2021" name="Nat. Commun.">
        <title>Genetic determinants of endophytism in the Arabidopsis root mycobiome.</title>
        <authorList>
            <person name="Mesny F."/>
            <person name="Miyauchi S."/>
            <person name="Thiergart T."/>
            <person name="Pickel B."/>
            <person name="Atanasova L."/>
            <person name="Karlsson M."/>
            <person name="Huettel B."/>
            <person name="Barry K.W."/>
            <person name="Haridas S."/>
            <person name="Chen C."/>
            <person name="Bauer D."/>
            <person name="Andreopoulos W."/>
            <person name="Pangilinan J."/>
            <person name="LaButti K."/>
            <person name="Riley R."/>
            <person name="Lipzen A."/>
            <person name="Clum A."/>
            <person name="Drula E."/>
            <person name="Henrissat B."/>
            <person name="Kohler A."/>
            <person name="Grigoriev I.V."/>
            <person name="Martin F.M."/>
            <person name="Hacquard S."/>
        </authorList>
    </citation>
    <scope>NUCLEOTIDE SEQUENCE</scope>
    <source>
        <strain evidence="2">MPI-SDFR-AT-0120</strain>
    </source>
</reference>
<name>A0A8K0W1S3_9PLEO</name>
<dbReference type="EMBL" id="JAGMVJ010000003">
    <property type="protein sequence ID" value="KAH7092131.1"/>
    <property type="molecule type" value="Genomic_DNA"/>
</dbReference>